<organism evidence="1 2">
    <name type="scientific">Dreissena polymorpha</name>
    <name type="common">Zebra mussel</name>
    <name type="synonym">Mytilus polymorpha</name>
    <dbReference type="NCBI Taxonomy" id="45954"/>
    <lineage>
        <taxon>Eukaryota</taxon>
        <taxon>Metazoa</taxon>
        <taxon>Spiralia</taxon>
        <taxon>Lophotrochozoa</taxon>
        <taxon>Mollusca</taxon>
        <taxon>Bivalvia</taxon>
        <taxon>Autobranchia</taxon>
        <taxon>Heteroconchia</taxon>
        <taxon>Euheterodonta</taxon>
        <taxon>Imparidentia</taxon>
        <taxon>Neoheterodontei</taxon>
        <taxon>Myida</taxon>
        <taxon>Dreissenoidea</taxon>
        <taxon>Dreissenidae</taxon>
        <taxon>Dreissena</taxon>
    </lineage>
</organism>
<dbReference type="EMBL" id="JAIWYP010000011">
    <property type="protein sequence ID" value="KAH3735680.1"/>
    <property type="molecule type" value="Genomic_DNA"/>
</dbReference>
<keyword evidence="2" id="KW-1185">Reference proteome</keyword>
<reference evidence="1" key="1">
    <citation type="journal article" date="2019" name="bioRxiv">
        <title>The Genome of the Zebra Mussel, Dreissena polymorpha: A Resource for Invasive Species Research.</title>
        <authorList>
            <person name="McCartney M.A."/>
            <person name="Auch B."/>
            <person name="Kono T."/>
            <person name="Mallez S."/>
            <person name="Zhang Y."/>
            <person name="Obille A."/>
            <person name="Becker A."/>
            <person name="Abrahante J.E."/>
            <person name="Garbe J."/>
            <person name="Badalamenti J.P."/>
            <person name="Herman A."/>
            <person name="Mangelson H."/>
            <person name="Liachko I."/>
            <person name="Sullivan S."/>
            <person name="Sone E.D."/>
            <person name="Koren S."/>
            <person name="Silverstein K.A.T."/>
            <person name="Beckman K.B."/>
            <person name="Gohl D.M."/>
        </authorList>
    </citation>
    <scope>NUCLEOTIDE SEQUENCE</scope>
    <source>
        <strain evidence="1">Duluth1</strain>
        <tissue evidence="1">Whole animal</tissue>
    </source>
</reference>
<proteinExistence type="predicted"/>
<gene>
    <name evidence="1" type="ORF">DPMN_042215</name>
</gene>
<sequence length="65" mass="7212">MMSVGDDPMNNGKVQCLHSAVIGYSPLIFGLESTSGYEELLEKCEDVWNELTVNPKLPEQLVNNN</sequence>
<comment type="caution">
    <text evidence="1">The sequence shown here is derived from an EMBL/GenBank/DDBJ whole genome shotgun (WGS) entry which is preliminary data.</text>
</comment>
<evidence type="ECO:0000313" key="2">
    <source>
        <dbReference type="Proteomes" id="UP000828390"/>
    </source>
</evidence>
<accession>A0A9D4D0G5</accession>
<reference evidence="1" key="2">
    <citation type="submission" date="2020-11" db="EMBL/GenBank/DDBJ databases">
        <authorList>
            <person name="McCartney M.A."/>
            <person name="Auch B."/>
            <person name="Kono T."/>
            <person name="Mallez S."/>
            <person name="Becker A."/>
            <person name="Gohl D.M."/>
            <person name="Silverstein K.A.T."/>
            <person name="Koren S."/>
            <person name="Bechman K.B."/>
            <person name="Herman A."/>
            <person name="Abrahante J.E."/>
            <person name="Garbe J."/>
        </authorList>
    </citation>
    <scope>NUCLEOTIDE SEQUENCE</scope>
    <source>
        <strain evidence="1">Duluth1</strain>
        <tissue evidence="1">Whole animal</tissue>
    </source>
</reference>
<dbReference type="AlphaFoldDB" id="A0A9D4D0G5"/>
<evidence type="ECO:0000313" key="1">
    <source>
        <dbReference type="EMBL" id="KAH3735680.1"/>
    </source>
</evidence>
<protein>
    <submittedName>
        <fullName evidence="1">Uncharacterized protein</fullName>
    </submittedName>
</protein>
<dbReference type="Proteomes" id="UP000828390">
    <property type="component" value="Unassembled WGS sequence"/>
</dbReference>
<name>A0A9D4D0G5_DREPO</name>